<evidence type="ECO:0000256" key="9">
    <source>
        <dbReference type="SAM" id="Phobius"/>
    </source>
</evidence>
<keyword evidence="4 9" id="KW-0812">Transmembrane</keyword>
<comment type="caution">
    <text evidence="11">The sequence shown here is derived from an EMBL/GenBank/DDBJ whole genome shotgun (WGS) entry which is preliminary data.</text>
</comment>
<dbReference type="PANTHER" id="PTHR42718">
    <property type="entry name" value="MAJOR FACILITATOR SUPERFAMILY MULTIDRUG TRANSPORTER MFSC"/>
    <property type="match status" value="1"/>
</dbReference>
<comment type="subcellular location">
    <subcellularLocation>
        <location evidence="1">Cell membrane</location>
        <topology evidence="1">Multi-pass membrane protein</topology>
    </subcellularLocation>
</comment>
<feature type="transmembrane region" description="Helical" evidence="9">
    <location>
        <begin position="97"/>
        <end position="123"/>
    </location>
</feature>
<evidence type="ECO:0000313" key="11">
    <source>
        <dbReference type="EMBL" id="GHB52768.1"/>
    </source>
</evidence>
<dbReference type="InterPro" id="IPR036259">
    <property type="entry name" value="MFS_trans_sf"/>
</dbReference>
<feature type="transmembrane region" description="Helical" evidence="9">
    <location>
        <begin position="427"/>
        <end position="445"/>
    </location>
</feature>
<name>A0ABQ3EUX0_9ACTN</name>
<dbReference type="SUPFAM" id="SSF103473">
    <property type="entry name" value="MFS general substrate transporter"/>
    <property type="match status" value="1"/>
</dbReference>
<dbReference type="PROSITE" id="PS00216">
    <property type="entry name" value="SUGAR_TRANSPORT_1"/>
    <property type="match status" value="1"/>
</dbReference>
<dbReference type="Gene3D" id="1.20.1250.20">
    <property type="entry name" value="MFS general substrate transporter like domains"/>
    <property type="match status" value="1"/>
</dbReference>
<feature type="transmembrane region" description="Helical" evidence="9">
    <location>
        <begin position="321"/>
        <end position="343"/>
    </location>
</feature>
<evidence type="ECO:0000259" key="10">
    <source>
        <dbReference type="PROSITE" id="PS50850"/>
    </source>
</evidence>
<feature type="transmembrane region" description="Helical" evidence="9">
    <location>
        <begin position="383"/>
        <end position="406"/>
    </location>
</feature>
<feature type="compositionally biased region" description="Low complexity" evidence="8">
    <location>
        <begin position="7"/>
        <end position="21"/>
    </location>
</feature>
<keyword evidence="3" id="KW-1003">Cell membrane</keyword>
<keyword evidence="12" id="KW-1185">Reference proteome</keyword>
<feature type="transmembrane region" description="Helical" evidence="9">
    <location>
        <begin position="286"/>
        <end position="309"/>
    </location>
</feature>
<feature type="transmembrane region" description="Helical" evidence="9">
    <location>
        <begin position="68"/>
        <end position="85"/>
    </location>
</feature>
<feature type="region of interest" description="Disordered" evidence="8">
    <location>
        <begin position="1"/>
        <end position="21"/>
    </location>
</feature>
<protein>
    <submittedName>
        <fullName evidence="11">MFS transporter</fullName>
    </submittedName>
</protein>
<evidence type="ECO:0000256" key="6">
    <source>
        <dbReference type="ARBA" id="ARBA00023136"/>
    </source>
</evidence>
<feature type="transmembrane region" description="Helical" evidence="9">
    <location>
        <begin position="187"/>
        <end position="206"/>
    </location>
</feature>
<dbReference type="Gene3D" id="1.20.1720.10">
    <property type="entry name" value="Multidrug resistance protein D"/>
    <property type="match status" value="1"/>
</dbReference>
<dbReference type="InterPro" id="IPR020846">
    <property type="entry name" value="MFS_dom"/>
</dbReference>
<feature type="transmembrane region" description="Helical" evidence="9">
    <location>
        <begin position="465"/>
        <end position="485"/>
    </location>
</feature>
<reference evidence="12" key="1">
    <citation type="journal article" date="2019" name="Int. J. Syst. Evol. Microbiol.">
        <title>The Global Catalogue of Microorganisms (GCM) 10K type strain sequencing project: providing services to taxonomists for standard genome sequencing and annotation.</title>
        <authorList>
            <consortium name="The Broad Institute Genomics Platform"/>
            <consortium name="The Broad Institute Genome Sequencing Center for Infectious Disease"/>
            <person name="Wu L."/>
            <person name="Ma J."/>
        </authorList>
    </citation>
    <scope>NUCLEOTIDE SEQUENCE [LARGE SCALE GENOMIC DNA]</scope>
    <source>
        <strain evidence="12">JCM 4738</strain>
    </source>
</reference>
<feature type="transmembrane region" description="Helical" evidence="9">
    <location>
        <begin position="352"/>
        <end position="371"/>
    </location>
</feature>
<gene>
    <name evidence="11" type="ORF">GCM10010347_23370</name>
</gene>
<evidence type="ECO:0000256" key="3">
    <source>
        <dbReference type="ARBA" id="ARBA00022475"/>
    </source>
</evidence>
<dbReference type="PANTHER" id="PTHR42718:SF46">
    <property type="entry name" value="BLR6921 PROTEIN"/>
    <property type="match status" value="1"/>
</dbReference>
<dbReference type="PROSITE" id="PS50850">
    <property type="entry name" value="MFS"/>
    <property type="match status" value="1"/>
</dbReference>
<dbReference type="InterPro" id="IPR004638">
    <property type="entry name" value="EmrB-like"/>
</dbReference>
<evidence type="ECO:0000256" key="4">
    <source>
        <dbReference type="ARBA" id="ARBA00022692"/>
    </source>
</evidence>
<feature type="transmembrane region" description="Helical" evidence="9">
    <location>
        <begin position="218"/>
        <end position="236"/>
    </location>
</feature>
<accession>A0ABQ3EUX0</accession>
<dbReference type="RefSeq" id="WP_190183980.1">
    <property type="nucleotide sequence ID" value="NZ_BMVP01000003.1"/>
</dbReference>
<feature type="transmembrane region" description="Helical" evidence="9">
    <location>
        <begin position="28"/>
        <end position="48"/>
    </location>
</feature>
<feature type="domain" description="Major facilitator superfamily (MFS) profile" evidence="10">
    <location>
        <begin position="30"/>
        <end position="489"/>
    </location>
</feature>
<evidence type="ECO:0000256" key="8">
    <source>
        <dbReference type="SAM" id="MobiDB-lite"/>
    </source>
</evidence>
<evidence type="ECO:0000256" key="1">
    <source>
        <dbReference type="ARBA" id="ARBA00004651"/>
    </source>
</evidence>
<dbReference type="Pfam" id="PF07690">
    <property type="entry name" value="MFS_1"/>
    <property type="match status" value="1"/>
</dbReference>
<keyword evidence="6 9" id="KW-0472">Membrane</keyword>
<sequence>MSTEPNGPGTSTAADAPGAAPRPDPRRWWILAVIGLAQVMVVLDATVVNIALPSAQADIGFSDGRRQWVVTAYAMAFGSLLLLGGRLADLFGRRRAFIIGQAGFAVSSAVGGSAATFGLLVGARACQGVFAALLAPAALSLLTTTFTAPAERGRAFGVFGALASSGGAVGLLLGGVLTEHFSWRSTMYVNVLFAVAAVVGAVLLLPPQPAAVRPRLDLPGTALASTGLFCVVYGLAGAGSHGWLSPRAGGFLCAGALLIAAFAVWQGRSPHPLLPLRIVLDRVRGAALLAMFIAGVATFGVFLFLTFYLQHTRGYSPAMTGLAFLPMSGAIMFSAMGSGTALLRRVGGRPRVAGGMLLAAAGMAWMTRLTVDGSYLVEVLPAQIAAGLGVGMLTAAAMNLATAGIAPGDAGAGSAAVNSMRQVGGSVGTALMSTVAAAATAGYLATHRQPGPLTAGRAAVEGCHAAFTASAAVFAVGAVLTWFMLPEGLSVERGRGRPAEPRRSEAVRD</sequence>
<dbReference type="Proteomes" id="UP000642673">
    <property type="component" value="Unassembled WGS sequence"/>
</dbReference>
<dbReference type="CDD" id="cd17321">
    <property type="entry name" value="MFS_MMR_MDR_like"/>
    <property type="match status" value="1"/>
</dbReference>
<keyword evidence="2" id="KW-0813">Transport</keyword>
<proteinExistence type="predicted"/>
<dbReference type="EMBL" id="BMVP01000003">
    <property type="protein sequence ID" value="GHB52768.1"/>
    <property type="molecule type" value="Genomic_DNA"/>
</dbReference>
<feature type="transmembrane region" description="Helical" evidence="9">
    <location>
        <begin position="129"/>
        <end position="148"/>
    </location>
</feature>
<evidence type="ECO:0000256" key="2">
    <source>
        <dbReference type="ARBA" id="ARBA00022448"/>
    </source>
</evidence>
<dbReference type="InterPro" id="IPR005829">
    <property type="entry name" value="Sugar_transporter_CS"/>
</dbReference>
<evidence type="ECO:0000313" key="12">
    <source>
        <dbReference type="Proteomes" id="UP000642673"/>
    </source>
</evidence>
<dbReference type="InterPro" id="IPR011701">
    <property type="entry name" value="MFS"/>
</dbReference>
<organism evidence="11 12">
    <name type="scientific">Streptomyces cirratus</name>
    <dbReference type="NCBI Taxonomy" id="68187"/>
    <lineage>
        <taxon>Bacteria</taxon>
        <taxon>Bacillati</taxon>
        <taxon>Actinomycetota</taxon>
        <taxon>Actinomycetes</taxon>
        <taxon>Kitasatosporales</taxon>
        <taxon>Streptomycetaceae</taxon>
        <taxon>Streptomyces</taxon>
    </lineage>
</organism>
<dbReference type="NCBIfam" id="TIGR00711">
    <property type="entry name" value="efflux_EmrB"/>
    <property type="match status" value="1"/>
</dbReference>
<keyword evidence="7" id="KW-0046">Antibiotic resistance</keyword>
<keyword evidence="5 9" id="KW-1133">Transmembrane helix</keyword>
<feature type="transmembrane region" description="Helical" evidence="9">
    <location>
        <begin position="248"/>
        <end position="265"/>
    </location>
</feature>
<evidence type="ECO:0000256" key="7">
    <source>
        <dbReference type="ARBA" id="ARBA00023251"/>
    </source>
</evidence>
<feature type="transmembrane region" description="Helical" evidence="9">
    <location>
        <begin position="155"/>
        <end position="175"/>
    </location>
</feature>
<evidence type="ECO:0000256" key="5">
    <source>
        <dbReference type="ARBA" id="ARBA00022989"/>
    </source>
</evidence>